<protein>
    <submittedName>
        <fullName evidence="1">Uncharacterized protein</fullName>
    </submittedName>
</protein>
<keyword evidence="2" id="KW-1185">Reference proteome</keyword>
<comment type="caution">
    <text evidence="1">The sequence shown here is derived from an EMBL/GenBank/DDBJ whole genome shotgun (WGS) entry which is preliminary data.</text>
</comment>
<proteinExistence type="predicted"/>
<dbReference type="Proteomes" id="UP001177260">
    <property type="component" value="Unassembled WGS sequence"/>
</dbReference>
<dbReference type="EMBL" id="JAOPJF010000095">
    <property type="protein sequence ID" value="KAK1139917.1"/>
    <property type="molecule type" value="Genomic_DNA"/>
</dbReference>
<accession>A0ACC3AR65</accession>
<evidence type="ECO:0000313" key="1">
    <source>
        <dbReference type="EMBL" id="KAK1139917.1"/>
    </source>
</evidence>
<organism evidence="1 2">
    <name type="scientific">Aspergillus melleus</name>
    <dbReference type="NCBI Taxonomy" id="138277"/>
    <lineage>
        <taxon>Eukaryota</taxon>
        <taxon>Fungi</taxon>
        <taxon>Dikarya</taxon>
        <taxon>Ascomycota</taxon>
        <taxon>Pezizomycotina</taxon>
        <taxon>Eurotiomycetes</taxon>
        <taxon>Eurotiomycetidae</taxon>
        <taxon>Eurotiales</taxon>
        <taxon>Aspergillaceae</taxon>
        <taxon>Aspergillus</taxon>
        <taxon>Aspergillus subgen. Circumdati</taxon>
    </lineage>
</organism>
<evidence type="ECO:0000313" key="2">
    <source>
        <dbReference type="Proteomes" id="UP001177260"/>
    </source>
</evidence>
<sequence>MDRKDPTPSLFMSLPTEIHLLILNLLLFPEVIHLKLTCTYFHTLIPRLNHNALIDAENTDFAAIQDIFACRYCLRLRPRSEFADRMVHRRRGRYGRDAGKRFCVDCGLKPRVGQPRYGPGAQIVVRGVSYVICLSCHDFRLGVFDLSYRLTPQSVGLDKNEFLNGRR</sequence>
<reference evidence="1 2" key="1">
    <citation type="journal article" date="2023" name="ACS Omega">
        <title>Identification of the Neoaspergillic Acid Biosynthesis Gene Cluster by Establishing an In Vitro CRISPR-Ribonucleoprotein Genetic System in Aspergillus melleus.</title>
        <authorList>
            <person name="Yuan B."/>
            <person name="Grau M.F."/>
            <person name="Murata R.M."/>
            <person name="Torok T."/>
            <person name="Venkateswaran K."/>
            <person name="Stajich J.E."/>
            <person name="Wang C.C.C."/>
        </authorList>
    </citation>
    <scope>NUCLEOTIDE SEQUENCE [LARGE SCALE GENOMIC DNA]</scope>
    <source>
        <strain evidence="1 2">IMV 1140</strain>
    </source>
</reference>
<gene>
    <name evidence="1" type="ORF">N8T08_011078</name>
</gene>
<name>A0ACC3AR65_9EURO</name>